<reference evidence="7" key="1">
    <citation type="submission" date="2019-01" db="EMBL/GenBank/DDBJ databases">
        <title>Gri0909 isolated from a small marine red alga.</title>
        <authorList>
            <person name="Kim J."/>
            <person name="Jeong S.E."/>
            <person name="Jeon C.O."/>
        </authorList>
    </citation>
    <scope>NUCLEOTIDE SEQUENCE [LARGE SCALE GENOMIC DNA]</scope>
    <source>
        <strain evidence="7">Gri0909</strain>
    </source>
</reference>
<dbReference type="PROSITE" id="PS51123">
    <property type="entry name" value="OMPA_2"/>
    <property type="match status" value="1"/>
</dbReference>
<dbReference type="Gene3D" id="3.30.1330.60">
    <property type="entry name" value="OmpA-like domain"/>
    <property type="match status" value="1"/>
</dbReference>
<dbReference type="EMBL" id="SADE01000001">
    <property type="protein sequence ID" value="RVU38156.1"/>
    <property type="molecule type" value="Genomic_DNA"/>
</dbReference>
<organism evidence="6 7">
    <name type="scientific">Hwanghaeella grinnelliae</name>
    <dbReference type="NCBI Taxonomy" id="2500179"/>
    <lineage>
        <taxon>Bacteria</taxon>
        <taxon>Pseudomonadati</taxon>
        <taxon>Pseudomonadota</taxon>
        <taxon>Alphaproteobacteria</taxon>
        <taxon>Rhodospirillales</taxon>
        <taxon>Rhodospirillaceae</taxon>
        <taxon>Hwanghaeella</taxon>
    </lineage>
</organism>
<dbReference type="SUPFAM" id="SSF103088">
    <property type="entry name" value="OmpA-like"/>
    <property type="match status" value="1"/>
</dbReference>
<evidence type="ECO:0000313" key="7">
    <source>
        <dbReference type="Proteomes" id="UP000287447"/>
    </source>
</evidence>
<dbReference type="InterPro" id="IPR006664">
    <property type="entry name" value="OMP_bac"/>
</dbReference>
<evidence type="ECO:0000259" key="5">
    <source>
        <dbReference type="PROSITE" id="PS51123"/>
    </source>
</evidence>
<dbReference type="InterPro" id="IPR006665">
    <property type="entry name" value="OmpA-like"/>
</dbReference>
<dbReference type="Pfam" id="PF00691">
    <property type="entry name" value="OmpA"/>
    <property type="match status" value="1"/>
</dbReference>
<comment type="caution">
    <text evidence="6">The sequence shown here is derived from an EMBL/GenBank/DDBJ whole genome shotgun (WGS) entry which is preliminary data.</text>
</comment>
<dbReference type="PANTHER" id="PTHR30329:SF21">
    <property type="entry name" value="LIPOPROTEIN YIAD-RELATED"/>
    <property type="match status" value="1"/>
</dbReference>
<dbReference type="RefSeq" id="WP_127763528.1">
    <property type="nucleotide sequence ID" value="NZ_SADE01000001.1"/>
</dbReference>
<dbReference type="AlphaFoldDB" id="A0A437QUP7"/>
<evidence type="ECO:0000256" key="2">
    <source>
        <dbReference type="ARBA" id="ARBA00023136"/>
    </source>
</evidence>
<protein>
    <submittedName>
        <fullName evidence="6">OmpA family protein</fullName>
    </submittedName>
</protein>
<comment type="subcellular location">
    <subcellularLocation>
        <location evidence="1">Cell outer membrane</location>
    </subcellularLocation>
</comment>
<dbReference type="InterPro" id="IPR050330">
    <property type="entry name" value="Bact_OuterMem_StrucFunc"/>
</dbReference>
<proteinExistence type="predicted"/>
<keyword evidence="2 4" id="KW-0472">Membrane</keyword>
<dbReference type="PANTHER" id="PTHR30329">
    <property type="entry name" value="STATOR ELEMENT OF FLAGELLAR MOTOR COMPLEX"/>
    <property type="match status" value="1"/>
</dbReference>
<keyword evidence="3" id="KW-0998">Cell outer membrane</keyword>
<dbReference type="OrthoDB" id="9814546at2"/>
<dbReference type="PRINTS" id="PR01021">
    <property type="entry name" value="OMPADOMAIN"/>
</dbReference>
<evidence type="ECO:0000256" key="3">
    <source>
        <dbReference type="ARBA" id="ARBA00023237"/>
    </source>
</evidence>
<sequence length="204" mass="22066">MKVLETRRNPIQQRLGPAFVVAAFVLLIFWSPAQAQGVVQDPSVEDLIRQLKPAEGQAKPVFRSLGAATRGIQVELPGGSGDSADQPAAPTVNLSIEFDFNSHTLTPKGKQALSTLGEALVSNELEEFHFLVAGHTDAVGGDDYNMILSELRARSVRDFLVGTYGIKSDRLVAQGYGETRLLKPDQPDAGENRRVQITNLGAED</sequence>
<feature type="domain" description="OmpA-like" evidence="5">
    <location>
        <begin position="85"/>
        <end position="203"/>
    </location>
</feature>
<keyword evidence="7" id="KW-1185">Reference proteome</keyword>
<accession>A0A437QUP7</accession>
<name>A0A437QUP7_9PROT</name>
<gene>
    <name evidence="6" type="ORF">EOI86_02310</name>
</gene>
<evidence type="ECO:0000256" key="1">
    <source>
        <dbReference type="ARBA" id="ARBA00004442"/>
    </source>
</evidence>
<dbReference type="CDD" id="cd07185">
    <property type="entry name" value="OmpA_C-like"/>
    <property type="match status" value="1"/>
</dbReference>
<evidence type="ECO:0000256" key="4">
    <source>
        <dbReference type="PROSITE-ProRule" id="PRU00473"/>
    </source>
</evidence>
<dbReference type="GO" id="GO:0009279">
    <property type="term" value="C:cell outer membrane"/>
    <property type="evidence" value="ECO:0007669"/>
    <property type="project" value="UniProtKB-SubCell"/>
</dbReference>
<dbReference type="InterPro" id="IPR036737">
    <property type="entry name" value="OmpA-like_sf"/>
</dbReference>
<dbReference type="Proteomes" id="UP000287447">
    <property type="component" value="Unassembled WGS sequence"/>
</dbReference>
<evidence type="ECO:0000313" key="6">
    <source>
        <dbReference type="EMBL" id="RVU38156.1"/>
    </source>
</evidence>